<dbReference type="InterPro" id="IPR012666">
    <property type="entry name" value="CbtA_put"/>
</dbReference>
<evidence type="ECO:0000256" key="2">
    <source>
        <dbReference type="SAM" id="Phobius"/>
    </source>
</evidence>
<keyword evidence="2" id="KW-0812">Transmembrane</keyword>
<protein>
    <submittedName>
        <fullName evidence="3">CbtA family protein</fullName>
    </submittedName>
</protein>
<feature type="compositionally biased region" description="Basic and acidic residues" evidence="1">
    <location>
        <begin position="46"/>
        <end position="63"/>
    </location>
</feature>
<name>A0AAJ1BS99_9HYPH</name>
<feature type="region of interest" description="Disordered" evidence="1">
    <location>
        <begin position="46"/>
        <end position="84"/>
    </location>
</feature>
<evidence type="ECO:0000256" key="1">
    <source>
        <dbReference type="SAM" id="MobiDB-lite"/>
    </source>
</evidence>
<comment type="caution">
    <text evidence="3">The sequence shown here is derived from an EMBL/GenBank/DDBJ whole genome shotgun (WGS) entry which is preliminary data.</text>
</comment>
<feature type="transmembrane region" description="Helical" evidence="2">
    <location>
        <begin position="93"/>
        <end position="114"/>
    </location>
</feature>
<organism evidence="3 4">
    <name type="scientific">Ciceribacter sichuanensis</name>
    <dbReference type="NCBI Taxonomy" id="2949647"/>
    <lineage>
        <taxon>Bacteria</taxon>
        <taxon>Pseudomonadati</taxon>
        <taxon>Pseudomonadota</taxon>
        <taxon>Alphaproteobacteria</taxon>
        <taxon>Hyphomicrobiales</taxon>
        <taxon>Rhizobiaceae</taxon>
        <taxon>Ciceribacter</taxon>
    </lineage>
</organism>
<dbReference type="NCBIfam" id="TIGR02458">
    <property type="entry name" value="CbtA"/>
    <property type="match status" value="1"/>
</dbReference>
<evidence type="ECO:0000313" key="3">
    <source>
        <dbReference type="EMBL" id="MCO5955436.1"/>
    </source>
</evidence>
<feature type="transmembrane region" description="Helical" evidence="2">
    <location>
        <begin position="185"/>
        <end position="201"/>
    </location>
</feature>
<dbReference type="Pfam" id="PF09490">
    <property type="entry name" value="CbtA"/>
    <property type="match status" value="1"/>
</dbReference>
<proteinExistence type="predicted"/>
<feature type="transmembrane region" description="Helical" evidence="2">
    <location>
        <begin position="163"/>
        <end position="180"/>
    </location>
</feature>
<dbReference type="EMBL" id="JAMXLX010000001">
    <property type="protein sequence ID" value="MCO5955436.1"/>
    <property type="molecule type" value="Genomic_DNA"/>
</dbReference>
<sequence>MSVLRSLVFTSVLVGLIAGTAVTLAQFLGTTPLILAAEVFETGGADEGHSHDAGAATEGHDHASTAAATTTEADDHHHDPEAWAPADGFERNAYTFAANVLTAIGFALVINGLMQISGKESDWRHGLIWGLCGFVVFMLAPGFGLHPELPGTPAAPLFERQVWWIGTAAATAAGLGLLFFQRKPWAAALAIVLIALPHIIGAPVPPEGEHALAPEAMSHRFVVVATMTSLFFWALLGALSGYFRRRFEA</sequence>
<keyword evidence="2" id="KW-0472">Membrane</keyword>
<feature type="transmembrane region" description="Helical" evidence="2">
    <location>
        <begin position="221"/>
        <end position="243"/>
    </location>
</feature>
<gene>
    <name evidence="3" type="ORF">NBH21_01520</name>
</gene>
<dbReference type="Proteomes" id="UP001155380">
    <property type="component" value="Unassembled WGS sequence"/>
</dbReference>
<keyword evidence="2" id="KW-1133">Transmembrane helix</keyword>
<reference evidence="3" key="1">
    <citation type="submission" date="2022-06" db="EMBL/GenBank/DDBJ databases">
        <authorList>
            <person name="Sun Q."/>
        </authorList>
    </citation>
    <scope>NUCLEOTIDE SEQUENCE</scope>
    <source>
        <strain evidence="3">S101</strain>
    </source>
</reference>
<feature type="transmembrane region" description="Helical" evidence="2">
    <location>
        <begin position="126"/>
        <end position="143"/>
    </location>
</feature>
<evidence type="ECO:0000313" key="4">
    <source>
        <dbReference type="Proteomes" id="UP001155380"/>
    </source>
</evidence>
<dbReference type="RefSeq" id="WP_250912196.1">
    <property type="nucleotide sequence ID" value="NZ_JAMXLX010000001.1"/>
</dbReference>
<dbReference type="AlphaFoldDB" id="A0AAJ1BS99"/>
<accession>A0AAJ1BS99</accession>